<name>A0A507QK68_MONPU</name>
<dbReference type="Pfam" id="PF20636">
    <property type="entry name" value="SMN_G2-BD"/>
    <property type="match status" value="1"/>
</dbReference>
<dbReference type="AlphaFoldDB" id="A0A507QK68"/>
<evidence type="ECO:0000259" key="2">
    <source>
        <dbReference type="Pfam" id="PF20636"/>
    </source>
</evidence>
<dbReference type="InterPro" id="IPR049481">
    <property type="entry name" value="SMN_G2-BD"/>
</dbReference>
<dbReference type="STRING" id="5098.A0A507QK68"/>
<dbReference type="CDD" id="cd22851">
    <property type="entry name" value="SMN_N"/>
    <property type="match status" value="1"/>
</dbReference>
<dbReference type="EMBL" id="VIFY01000183">
    <property type="protein sequence ID" value="TQB68888.1"/>
    <property type="molecule type" value="Genomic_DNA"/>
</dbReference>
<keyword evidence="4" id="KW-1185">Reference proteome</keyword>
<organism evidence="3 4">
    <name type="scientific">Monascus purpureus</name>
    <name type="common">Red mold</name>
    <name type="synonym">Monascus anka</name>
    <dbReference type="NCBI Taxonomy" id="5098"/>
    <lineage>
        <taxon>Eukaryota</taxon>
        <taxon>Fungi</taxon>
        <taxon>Dikarya</taxon>
        <taxon>Ascomycota</taxon>
        <taxon>Pezizomycotina</taxon>
        <taxon>Eurotiomycetes</taxon>
        <taxon>Eurotiomycetidae</taxon>
        <taxon>Eurotiales</taxon>
        <taxon>Aspergillaceae</taxon>
        <taxon>Monascus</taxon>
    </lineage>
</organism>
<evidence type="ECO:0000313" key="4">
    <source>
        <dbReference type="Proteomes" id="UP000319663"/>
    </source>
</evidence>
<feature type="domain" description="Survival Motor Neuron Gemin2-binding" evidence="2">
    <location>
        <begin position="14"/>
        <end position="35"/>
    </location>
</feature>
<feature type="region of interest" description="Disordered" evidence="1">
    <location>
        <begin position="59"/>
        <end position="128"/>
    </location>
</feature>
<gene>
    <name evidence="3" type="ORF">MPDQ_002626</name>
</gene>
<feature type="compositionally biased region" description="Acidic residues" evidence="1">
    <location>
        <begin position="73"/>
        <end position="92"/>
    </location>
</feature>
<evidence type="ECO:0000256" key="1">
    <source>
        <dbReference type="SAM" id="MobiDB-lite"/>
    </source>
</evidence>
<evidence type="ECO:0000313" key="3">
    <source>
        <dbReference type="EMBL" id="TQB68888.1"/>
    </source>
</evidence>
<proteinExistence type="predicted"/>
<feature type="compositionally biased region" description="Basic and acidic residues" evidence="1">
    <location>
        <begin position="100"/>
        <end position="110"/>
    </location>
</feature>
<dbReference type="Proteomes" id="UP000319663">
    <property type="component" value="Unassembled WGS sequence"/>
</dbReference>
<comment type="caution">
    <text evidence="3">The sequence shown here is derived from an EMBL/GenBank/DDBJ whole genome shotgun (WGS) entry which is preliminary data.</text>
</comment>
<reference evidence="3 4" key="1">
    <citation type="submission" date="2019-06" db="EMBL/GenBank/DDBJ databases">
        <title>Wine fermentation using esterase from Monascus purpureus.</title>
        <authorList>
            <person name="Geng C."/>
            <person name="Zhang Y."/>
        </authorList>
    </citation>
    <scope>NUCLEOTIDE SEQUENCE [LARGE SCALE GENOMIC DNA]</scope>
    <source>
        <strain evidence="3">HQ1</strain>
    </source>
</reference>
<accession>A0A507QK68</accession>
<sequence length="269" mass="29949">MGKNRNANRPLTHAEIWDDSALVRSWDEAVEEYKARTLYHSIHARGEDVEDVLRKAEEAELTESKTQNQHDDQDQELDYEPVGEEEVPDADVTDAVQPETDPHQEPHPGEKAGGPEIGPSLSGPGAASMPHAILTQDEEQLNSRLTGIIVQDESLKNLMMAWIINQSVLIVNKGKKLFTRLDNQTRLRLSMKFNRERCVHAKRLAFVGISDLGLANDHMSSTMANYKSLRIARKSDLVGGTAASTAWNWHLSIGTHEIITWVLAGSNSV</sequence>
<protein>
    <recommendedName>
        <fullName evidence="2">Survival Motor Neuron Gemin2-binding domain-containing protein</fullName>
    </recommendedName>
</protein>